<dbReference type="PANTHER" id="PTHR43642:SF1">
    <property type="entry name" value="HYBRID SIGNAL TRANSDUCTION HISTIDINE KINASE G"/>
    <property type="match status" value="1"/>
</dbReference>
<evidence type="ECO:0000313" key="3">
    <source>
        <dbReference type="Proteomes" id="UP001431209"/>
    </source>
</evidence>
<dbReference type="InterPro" id="IPR027417">
    <property type="entry name" value="P-loop_NTPase"/>
</dbReference>
<keyword evidence="3" id="KW-1185">Reference proteome</keyword>
<dbReference type="Pfam" id="PF13191">
    <property type="entry name" value="AAA_16"/>
    <property type="match status" value="1"/>
</dbReference>
<comment type="caution">
    <text evidence="2">The sequence shown here is derived from an EMBL/GenBank/DDBJ whole genome shotgun (WGS) entry which is preliminary data.</text>
</comment>
<protein>
    <submittedName>
        <fullName evidence="2">Hybrid signal transduction histidine kinase dhkG</fullName>
    </submittedName>
</protein>
<organism evidence="2 3">
    <name type="scientific">Acrasis kona</name>
    <dbReference type="NCBI Taxonomy" id="1008807"/>
    <lineage>
        <taxon>Eukaryota</taxon>
        <taxon>Discoba</taxon>
        <taxon>Heterolobosea</taxon>
        <taxon>Tetramitia</taxon>
        <taxon>Eutetramitia</taxon>
        <taxon>Acrasidae</taxon>
        <taxon>Acrasis</taxon>
    </lineage>
</organism>
<feature type="non-terminal residue" evidence="2">
    <location>
        <position position="205"/>
    </location>
</feature>
<dbReference type="InterPro" id="IPR041664">
    <property type="entry name" value="AAA_16"/>
</dbReference>
<gene>
    <name evidence="2" type="ORF">AKO1_003792</name>
</gene>
<proteinExistence type="predicted"/>
<feature type="domain" description="Orc1-like AAA ATPase" evidence="1">
    <location>
        <begin position="55"/>
        <end position="200"/>
    </location>
</feature>
<dbReference type="Gene3D" id="3.40.50.300">
    <property type="entry name" value="P-loop containing nucleotide triphosphate hydrolases"/>
    <property type="match status" value="1"/>
</dbReference>
<evidence type="ECO:0000259" key="1">
    <source>
        <dbReference type="Pfam" id="PF13191"/>
    </source>
</evidence>
<dbReference type="GO" id="GO:0016301">
    <property type="term" value="F:kinase activity"/>
    <property type="evidence" value="ECO:0007669"/>
    <property type="project" value="UniProtKB-KW"/>
</dbReference>
<sequence length="205" mass="23271">MKLLNKDANERYKSWQGLQNDLSECQNRIDENNNIEWFAIGSTDYVERFNIPKHLYGREKQIGELISTFEKVSKTGVTEMMLVSGYSGIGKSSLVREVQRSAHMHYGYFASGKYDQMERSSMYSAIIESFQGLIKQILGEGENRLAMWKKRILEAVGGLGTLIIDLIPEVQQVIGEQPAVLKIAPAEAKNRLDLIFGKFVNVFVQ</sequence>
<keyword evidence="2" id="KW-0418">Kinase</keyword>
<accession>A0AAW2Z6M8</accession>
<dbReference type="SUPFAM" id="SSF52540">
    <property type="entry name" value="P-loop containing nucleoside triphosphate hydrolases"/>
    <property type="match status" value="1"/>
</dbReference>
<dbReference type="InterPro" id="IPR053159">
    <property type="entry name" value="Hybrid_Histidine_Kinase"/>
</dbReference>
<keyword evidence="2" id="KW-0808">Transferase</keyword>
<dbReference type="Proteomes" id="UP001431209">
    <property type="component" value="Unassembled WGS sequence"/>
</dbReference>
<name>A0AAW2Z6M8_9EUKA</name>
<dbReference type="PANTHER" id="PTHR43642">
    <property type="entry name" value="HYBRID SIGNAL TRANSDUCTION HISTIDINE KINASE G"/>
    <property type="match status" value="1"/>
</dbReference>
<dbReference type="AlphaFoldDB" id="A0AAW2Z6M8"/>
<evidence type="ECO:0000313" key="2">
    <source>
        <dbReference type="EMBL" id="KAL0484984.1"/>
    </source>
</evidence>
<reference evidence="2 3" key="1">
    <citation type="submission" date="2024-03" db="EMBL/GenBank/DDBJ databases">
        <title>The Acrasis kona genome and developmental transcriptomes reveal deep origins of eukaryotic multicellular pathways.</title>
        <authorList>
            <person name="Sheikh S."/>
            <person name="Fu C.-J."/>
            <person name="Brown M.W."/>
            <person name="Baldauf S.L."/>
        </authorList>
    </citation>
    <scope>NUCLEOTIDE SEQUENCE [LARGE SCALE GENOMIC DNA]</scope>
    <source>
        <strain evidence="2 3">ATCC MYA-3509</strain>
    </source>
</reference>
<dbReference type="EMBL" id="JAOPGA020001095">
    <property type="protein sequence ID" value="KAL0484984.1"/>
    <property type="molecule type" value="Genomic_DNA"/>
</dbReference>